<proteinExistence type="inferred from homology"/>
<dbReference type="Proteomes" id="UP000306409">
    <property type="component" value="Chromosome"/>
</dbReference>
<evidence type="ECO:0000256" key="10">
    <source>
        <dbReference type="ARBA" id="ARBA00049252"/>
    </source>
</evidence>
<feature type="binding site" evidence="13">
    <location>
        <position position="53"/>
    </location>
    <ligand>
        <name>Zn(2+)</name>
        <dbReference type="ChEBI" id="CHEBI:29105"/>
        <note>catalytic</note>
    </ligand>
</feature>
<evidence type="ECO:0000256" key="13">
    <source>
        <dbReference type="PIRSR" id="PIRSR606262-3"/>
    </source>
</evidence>
<comment type="catalytic activity">
    <reaction evidence="11 14">
        <text>cytidine + H2O + H(+) = uridine + NH4(+)</text>
        <dbReference type="Rhea" id="RHEA:16069"/>
        <dbReference type="ChEBI" id="CHEBI:15377"/>
        <dbReference type="ChEBI" id="CHEBI:15378"/>
        <dbReference type="ChEBI" id="CHEBI:16704"/>
        <dbReference type="ChEBI" id="CHEBI:17562"/>
        <dbReference type="ChEBI" id="CHEBI:28938"/>
        <dbReference type="EC" id="3.5.4.5"/>
    </reaction>
</comment>
<gene>
    <name evidence="15" type="primary">cdd</name>
    <name evidence="15" type="ORF">EHE19_012095</name>
</gene>
<evidence type="ECO:0000256" key="6">
    <source>
        <dbReference type="ARBA" id="ARBA00022723"/>
    </source>
</evidence>
<dbReference type="InterPro" id="IPR006262">
    <property type="entry name" value="Cyt_deam_tetra"/>
</dbReference>
<dbReference type="OrthoDB" id="9795347at2"/>
<keyword evidence="8 13" id="KW-0862">Zinc</keyword>
<protein>
    <recommendedName>
        <fullName evidence="5 14">Cytidine deaminase</fullName>
        <ecNumber evidence="4 14">3.5.4.5</ecNumber>
    </recommendedName>
    <alternativeName>
        <fullName evidence="9 14">Cytidine aminohydrolase</fullName>
    </alternativeName>
</protein>
<dbReference type="EC" id="3.5.4.5" evidence="4 14"/>
<evidence type="ECO:0000256" key="1">
    <source>
        <dbReference type="ARBA" id="ARBA00001947"/>
    </source>
</evidence>
<evidence type="ECO:0000256" key="2">
    <source>
        <dbReference type="ARBA" id="ARBA00003949"/>
    </source>
</evidence>
<name>A0A4U7JB22_9FIRM</name>
<evidence type="ECO:0000313" key="16">
    <source>
        <dbReference type="Proteomes" id="UP000306409"/>
    </source>
</evidence>
<comment type="cofactor">
    <cofactor evidence="1 13 14">
        <name>Zn(2+)</name>
        <dbReference type="ChEBI" id="CHEBI:29105"/>
    </cofactor>
</comment>
<evidence type="ECO:0000256" key="9">
    <source>
        <dbReference type="ARBA" id="ARBA00032005"/>
    </source>
</evidence>
<dbReference type="InterPro" id="IPR002125">
    <property type="entry name" value="CMP_dCMP_dom"/>
</dbReference>
<evidence type="ECO:0000256" key="5">
    <source>
        <dbReference type="ARBA" id="ARBA00018266"/>
    </source>
</evidence>
<dbReference type="AlphaFoldDB" id="A0A4U7JB22"/>
<dbReference type="NCBIfam" id="TIGR01354">
    <property type="entry name" value="cyt_deam_tetra"/>
    <property type="match status" value="1"/>
</dbReference>
<keyword evidence="6 13" id="KW-0479">Metal-binding</keyword>
<dbReference type="GO" id="GO:0004126">
    <property type="term" value="F:cytidine deaminase activity"/>
    <property type="evidence" value="ECO:0007669"/>
    <property type="project" value="UniProtKB-UniRule"/>
</dbReference>
<dbReference type="InterPro" id="IPR016192">
    <property type="entry name" value="APOBEC/CMP_deaminase_Zn-bd"/>
</dbReference>
<dbReference type="NCBIfam" id="NF004064">
    <property type="entry name" value="PRK05578.1"/>
    <property type="match status" value="1"/>
</dbReference>
<evidence type="ECO:0000256" key="14">
    <source>
        <dbReference type="RuleBase" id="RU364006"/>
    </source>
</evidence>
<dbReference type="GO" id="GO:0055086">
    <property type="term" value="P:nucleobase-containing small molecule metabolic process"/>
    <property type="evidence" value="ECO:0007669"/>
    <property type="project" value="UniProtKB-ARBA"/>
</dbReference>
<evidence type="ECO:0000256" key="11">
    <source>
        <dbReference type="ARBA" id="ARBA00049558"/>
    </source>
</evidence>
<dbReference type="InterPro" id="IPR016193">
    <property type="entry name" value="Cytidine_deaminase-like"/>
</dbReference>
<comment type="similarity">
    <text evidence="3 14">Belongs to the cytidine and deoxycytidylate deaminase family.</text>
</comment>
<evidence type="ECO:0000256" key="3">
    <source>
        <dbReference type="ARBA" id="ARBA00006576"/>
    </source>
</evidence>
<feature type="binding site" evidence="13">
    <location>
        <position position="90"/>
    </location>
    <ligand>
        <name>Zn(2+)</name>
        <dbReference type="ChEBI" id="CHEBI:29105"/>
        <note>catalytic</note>
    </ligand>
</feature>
<accession>A0A4U7JB22</accession>
<dbReference type="PANTHER" id="PTHR11644:SF2">
    <property type="entry name" value="CYTIDINE DEAMINASE"/>
    <property type="match status" value="1"/>
</dbReference>
<organism evidence="15 16">
    <name type="scientific">Ruminiclostridium herbifermentans</name>
    <dbReference type="NCBI Taxonomy" id="2488810"/>
    <lineage>
        <taxon>Bacteria</taxon>
        <taxon>Bacillati</taxon>
        <taxon>Bacillota</taxon>
        <taxon>Clostridia</taxon>
        <taxon>Eubacteriales</taxon>
        <taxon>Oscillospiraceae</taxon>
        <taxon>Ruminiclostridium</taxon>
    </lineage>
</organism>
<dbReference type="KEGG" id="rher:EHE19_012095"/>
<dbReference type="PROSITE" id="PS51747">
    <property type="entry name" value="CYT_DCMP_DEAMINASES_2"/>
    <property type="match status" value="1"/>
</dbReference>
<dbReference type="Gene3D" id="3.40.140.10">
    <property type="entry name" value="Cytidine Deaminase, domain 2"/>
    <property type="match status" value="1"/>
</dbReference>
<dbReference type="FunFam" id="3.40.140.10:FF:000008">
    <property type="entry name" value="Cytidine deaminase"/>
    <property type="match status" value="1"/>
</dbReference>
<comment type="function">
    <text evidence="2 14">This enzyme scavenges exogenous and endogenous cytidine and 2'-deoxycytidine for UMP synthesis.</text>
</comment>
<evidence type="ECO:0000256" key="8">
    <source>
        <dbReference type="ARBA" id="ARBA00022833"/>
    </source>
</evidence>
<evidence type="ECO:0000256" key="4">
    <source>
        <dbReference type="ARBA" id="ARBA00012783"/>
    </source>
</evidence>
<evidence type="ECO:0000256" key="12">
    <source>
        <dbReference type="PIRSR" id="PIRSR606262-1"/>
    </source>
</evidence>
<dbReference type="PROSITE" id="PS00903">
    <property type="entry name" value="CYT_DCMP_DEAMINASES_1"/>
    <property type="match status" value="1"/>
</dbReference>
<feature type="binding site" evidence="13">
    <location>
        <position position="87"/>
    </location>
    <ligand>
        <name>Zn(2+)</name>
        <dbReference type="ChEBI" id="CHEBI:29105"/>
        <note>catalytic</note>
    </ligand>
</feature>
<dbReference type="SUPFAM" id="SSF53927">
    <property type="entry name" value="Cytidine deaminase-like"/>
    <property type="match status" value="1"/>
</dbReference>
<dbReference type="InterPro" id="IPR050202">
    <property type="entry name" value="Cyt/Deoxycyt_deaminase"/>
</dbReference>
<dbReference type="RefSeq" id="WP_137698583.1">
    <property type="nucleotide sequence ID" value="NZ_CP061336.1"/>
</dbReference>
<keyword evidence="16" id="KW-1185">Reference proteome</keyword>
<dbReference type="Pfam" id="PF00383">
    <property type="entry name" value="dCMP_cyt_deam_1"/>
    <property type="match status" value="1"/>
</dbReference>
<sequence length="129" mass="14352">MTDKELIETAKKALENAYVPYSKFRVGAAILTKTGKVYTGCNVEIASFGATNCAERTAVWKAISEEGKIEIEKIAIASDDDDYIYPCGICRQVMAEFANDDMKLLCTNKAGDYREIRFGDILPNAFRSF</sequence>
<dbReference type="EMBL" id="CP061336">
    <property type="protein sequence ID" value="QNU65663.1"/>
    <property type="molecule type" value="Genomic_DNA"/>
</dbReference>
<feature type="active site" description="Proton donor" evidence="12">
    <location>
        <position position="55"/>
    </location>
</feature>
<keyword evidence="7 14" id="KW-0378">Hydrolase</keyword>
<comment type="catalytic activity">
    <reaction evidence="10 14">
        <text>2'-deoxycytidine + H2O + H(+) = 2'-deoxyuridine + NH4(+)</text>
        <dbReference type="Rhea" id="RHEA:13433"/>
        <dbReference type="ChEBI" id="CHEBI:15377"/>
        <dbReference type="ChEBI" id="CHEBI:15378"/>
        <dbReference type="ChEBI" id="CHEBI:15698"/>
        <dbReference type="ChEBI" id="CHEBI:16450"/>
        <dbReference type="ChEBI" id="CHEBI:28938"/>
        <dbReference type="EC" id="3.5.4.5"/>
    </reaction>
</comment>
<dbReference type="GO" id="GO:0072527">
    <property type="term" value="P:pyrimidine-containing compound metabolic process"/>
    <property type="evidence" value="ECO:0007669"/>
    <property type="project" value="UniProtKB-ARBA"/>
</dbReference>
<evidence type="ECO:0000256" key="7">
    <source>
        <dbReference type="ARBA" id="ARBA00022801"/>
    </source>
</evidence>
<dbReference type="GO" id="GO:0042802">
    <property type="term" value="F:identical protein binding"/>
    <property type="evidence" value="ECO:0007669"/>
    <property type="project" value="UniProtKB-ARBA"/>
</dbReference>
<evidence type="ECO:0000313" key="15">
    <source>
        <dbReference type="EMBL" id="QNU65663.1"/>
    </source>
</evidence>
<reference evidence="15 16" key="1">
    <citation type="submission" date="2020-09" db="EMBL/GenBank/DDBJ databases">
        <title>Characterization and genome sequencing of Ruminiclostridium sp. nov. MA18.</title>
        <authorList>
            <person name="Rettenmaier R."/>
            <person name="Kowollik M.-L."/>
            <person name="Liebl W."/>
            <person name="Zverlov V."/>
        </authorList>
    </citation>
    <scope>NUCLEOTIDE SEQUENCE [LARGE SCALE GENOMIC DNA]</scope>
    <source>
        <strain evidence="15 16">MA18</strain>
    </source>
</reference>
<dbReference type="GO" id="GO:0005829">
    <property type="term" value="C:cytosol"/>
    <property type="evidence" value="ECO:0007669"/>
    <property type="project" value="TreeGrafter"/>
</dbReference>
<dbReference type="PANTHER" id="PTHR11644">
    <property type="entry name" value="CYTIDINE DEAMINASE"/>
    <property type="match status" value="1"/>
</dbReference>
<dbReference type="CDD" id="cd01283">
    <property type="entry name" value="cytidine_deaminase"/>
    <property type="match status" value="1"/>
</dbReference>
<dbReference type="GO" id="GO:0008270">
    <property type="term" value="F:zinc ion binding"/>
    <property type="evidence" value="ECO:0007669"/>
    <property type="project" value="UniProtKB-UniRule"/>
</dbReference>